<protein>
    <submittedName>
        <fullName evidence="5">Soluble lytic murein transglycosylase</fullName>
    </submittedName>
</protein>
<dbReference type="Pfam" id="PF01464">
    <property type="entry name" value="SLT"/>
    <property type="match status" value="1"/>
</dbReference>
<dbReference type="EMBL" id="AE009442">
    <property type="protein sequence ID" value="AAO28475.1"/>
    <property type="molecule type" value="Genomic_DNA"/>
</dbReference>
<feature type="domain" description="Lytic transglycosylase superhelical linker" evidence="4">
    <location>
        <begin position="463"/>
        <end position="521"/>
    </location>
</feature>
<dbReference type="CDD" id="cd13401">
    <property type="entry name" value="Slt70-like"/>
    <property type="match status" value="1"/>
</dbReference>
<evidence type="ECO:0000313" key="5">
    <source>
        <dbReference type="EMBL" id="AAO28475.1"/>
    </source>
</evidence>
<dbReference type="Proteomes" id="UP000002516">
    <property type="component" value="Chromosome"/>
</dbReference>
<dbReference type="HOGENOM" id="CLU_019016_1_1_6"/>
<name>Q87DS8_XYLFT</name>
<comment type="similarity">
    <text evidence="1">Belongs to the transglycosylase Slt family.</text>
</comment>
<dbReference type="Gene3D" id="1.10.530.10">
    <property type="match status" value="1"/>
</dbReference>
<gene>
    <name evidence="5" type="primary">slt</name>
    <name evidence="5" type="ordered locus">PD_0603</name>
</gene>
<accession>Q87DS8</accession>
<dbReference type="SUPFAM" id="SSF53955">
    <property type="entry name" value="Lysozyme-like"/>
    <property type="match status" value="1"/>
</dbReference>
<dbReference type="InterPro" id="IPR008939">
    <property type="entry name" value="Lytic_TGlycosylase_superhlx_U"/>
</dbReference>
<keyword evidence="2" id="KW-0732">Signal</keyword>
<dbReference type="SUPFAM" id="SSF48435">
    <property type="entry name" value="Bacterial muramidases"/>
    <property type="match status" value="1"/>
</dbReference>
<feature type="domain" description="Transglycosylase SLT" evidence="3">
    <location>
        <begin position="542"/>
        <end position="657"/>
    </location>
</feature>
<dbReference type="AlphaFoldDB" id="Q87DS8"/>
<evidence type="ECO:0000313" key="6">
    <source>
        <dbReference type="Proteomes" id="UP000002516"/>
    </source>
</evidence>
<evidence type="ECO:0000256" key="1">
    <source>
        <dbReference type="ARBA" id="ARBA00007734"/>
    </source>
</evidence>
<dbReference type="InterPro" id="IPR012289">
    <property type="entry name" value="Lytic_TGlycosylase_superhlx_L"/>
</dbReference>
<dbReference type="Pfam" id="PF14718">
    <property type="entry name" value="SLT_L"/>
    <property type="match status" value="1"/>
</dbReference>
<dbReference type="Gene3D" id="1.10.1240.20">
    <property type="entry name" value="Lytic transglycosylase, superhelical linker domain"/>
    <property type="match status" value="1"/>
</dbReference>
<dbReference type="InterPro" id="IPR008258">
    <property type="entry name" value="Transglycosylase_SLT_dom_1"/>
</dbReference>
<dbReference type="InterPro" id="IPR037061">
    <property type="entry name" value="Lytic_TGlycoase_superhlx_L_sf"/>
</dbReference>
<evidence type="ECO:0000259" key="4">
    <source>
        <dbReference type="Pfam" id="PF14718"/>
    </source>
</evidence>
<proteinExistence type="inferred from homology"/>
<dbReference type="GO" id="GO:0042597">
    <property type="term" value="C:periplasmic space"/>
    <property type="evidence" value="ECO:0007669"/>
    <property type="project" value="InterPro"/>
</dbReference>
<dbReference type="InterPro" id="IPR023346">
    <property type="entry name" value="Lysozyme-like_dom_sf"/>
</dbReference>
<dbReference type="PANTHER" id="PTHR37423">
    <property type="entry name" value="SOLUBLE LYTIC MUREIN TRANSGLYCOSYLASE-RELATED"/>
    <property type="match status" value="1"/>
</dbReference>
<dbReference type="KEGG" id="xft:PD_0603"/>
<dbReference type="Gene3D" id="1.25.20.10">
    <property type="entry name" value="Bacterial muramidases"/>
    <property type="match status" value="1"/>
</dbReference>
<keyword evidence="6" id="KW-1185">Reference proteome</keyword>
<reference evidence="5 6" key="1">
    <citation type="journal article" date="2003" name="J. Bacteriol.">
        <title>Comparative analyses of the complete genome sequences of Pierce's disease and citrus variegated chlorosis strains of Xylella fastidiosa.</title>
        <authorList>
            <person name="Van Sluys M.A."/>
            <person name="de Oliveira M.C."/>
            <person name="Monteiro-Vitorello C.B."/>
            <person name="Miyaki C.Y."/>
            <person name="Furlan L.R."/>
            <person name="Camargo L.E."/>
            <person name="da Silva A.C."/>
            <person name="Moon D.H."/>
            <person name="Takita M.A."/>
            <person name="Lemos E.G."/>
            <person name="Machado M.A."/>
            <person name="Ferro M.I."/>
            <person name="da Silva F.R."/>
            <person name="Goldman M.H."/>
            <person name="Goldman G.H."/>
            <person name="Lemos M.V."/>
            <person name="El-Dorry H."/>
            <person name="Tsai S.M."/>
            <person name="Carrer H."/>
            <person name="Carraro D.M."/>
            <person name="de Oliveira R.C."/>
            <person name="Nunes L.R."/>
            <person name="Siqueira W.J."/>
            <person name="Coutinho L.L."/>
            <person name="Kimura E.T."/>
            <person name="Ferro E.S."/>
            <person name="Harakava R."/>
            <person name="Kuramae E.E."/>
            <person name="Marino C.L."/>
            <person name="Giglioti E."/>
            <person name="Abreu I.L."/>
            <person name="Alves L.M."/>
            <person name="do Amaral A.M."/>
            <person name="Baia G.S."/>
            <person name="Blanco S.R."/>
            <person name="Brito M.S."/>
            <person name="Cannavan F.S."/>
            <person name="Celestino A.V."/>
            <person name="da Cunha A.F."/>
            <person name="Fenille R.C."/>
            <person name="Ferro J.A."/>
            <person name="Formighieri E.F."/>
            <person name="Kishi L.T."/>
            <person name="Leoni S.G."/>
            <person name="Oliveira A.R."/>
            <person name="Rosa V.E.Jr."/>
            <person name="Sassaki F.T."/>
            <person name="Sena J.A."/>
            <person name="de Souza A.A."/>
            <person name="Truffi D."/>
            <person name="Tsukumo F."/>
            <person name="Yanai G.M."/>
            <person name="Zaros L.G."/>
            <person name="Civerolo E.L."/>
            <person name="Simpson A.J."/>
            <person name="Almeida N.F.Jr."/>
            <person name="Setubal J.C."/>
            <person name="Kitajima J.P."/>
        </authorList>
    </citation>
    <scope>NUCLEOTIDE SEQUENCE [LARGE SCALE GENOMIC DNA]</scope>
    <source>
        <strain evidence="6">Temecula1 / ATCC 700964</strain>
    </source>
</reference>
<dbReference type="CAZy" id="GH23">
    <property type="family name" value="Glycoside Hydrolase Family 23"/>
</dbReference>
<organism evidence="5 6">
    <name type="scientific">Xylella fastidiosa (strain Temecula1 / ATCC 700964)</name>
    <dbReference type="NCBI Taxonomy" id="183190"/>
    <lineage>
        <taxon>Bacteria</taxon>
        <taxon>Pseudomonadati</taxon>
        <taxon>Pseudomonadota</taxon>
        <taxon>Gammaproteobacteria</taxon>
        <taxon>Lysobacterales</taxon>
        <taxon>Lysobacteraceae</taxon>
        <taxon>Xylella</taxon>
    </lineage>
</organism>
<dbReference type="PANTHER" id="PTHR37423:SF5">
    <property type="entry name" value="SOLUBLE LYTIC MUREIN TRANSGLYCOSYLASE"/>
    <property type="match status" value="1"/>
</dbReference>
<evidence type="ECO:0000256" key="2">
    <source>
        <dbReference type="ARBA" id="ARBA00022729"/>
    </source>
</evidence>
<evidence type="ECO:0000259" key="3">
    <source>
        <dbReference type="Pfam" id="PF01464"/>
    </source>
</evidence>
<dbReference type="GO" id="GO:0004553">
    <property type="term" value="F:hydrolase activity, hydrolyzing O-glycosyl compounds"/>
    <property type="evidence" value="ECO:0007669"/>
    <property type="project" value="InterPro"/>
</dbReference>
<sequence>MKNEIHHELTQFIKLSRISCGDAKKNNPLQTQLSRETNHLLPHKPRIVNKYSGGDFDIFPGMTMLLRLVTALTLGIAACARAQGDDPQLMAVRDAIAAAENGRLDPSQAATLNKHPLYGWIEYANLRRNIDTISNAQAQSFLSRYADQAVAQAFRSAWLPIVVRRKDWNTLLTHWKPTRTVSLRCAQLEARYRLGKADTQWTKEAQELWRDADKPVPSICDSVFATLSAQGGLDNALRWARIEAAADAQQPEVMRAAARGLPASDQTLANNYAAFVEAPNQAQAVSNWPKTERSQRIVIDGLARMAKADPSAAERSLPKYTDALNFNEAQRGQVLYQIALWTVASYQPESARRLAAVPESAYDERLHEWRTREAMARGDWQAALNAIREMPPTQRGEPRWQYFEARLAEKTGDSVQSQTLYRAAARSATFHGFLAADHLQQPYSLCPWHPNDTPDHAQAKAAVARTPALVRAIALFQIDRTAWATLEWNNALTRFNDNERRLAVEVASDAEWFDRAVFALGKQPAELRMYDLRFPLRHETTIRSEATKNGLDPAWITAEIRAESVFNPRARSPANARGLMQVLPSTAASVAKRIGLTDYVNADSLYDADTNIIIGSAYLRQLLDQYSQTYLTIAAYNGGPGSVQRWLSQRPNYDPDLWIETINYKETREYVARVLAFSVIYDWRINGDTLLLTDRLLGKSTHRRKQIICQ</sequence>